<dbReference type="EMBL" id="KB097269">
    <property type="protein sequence ID" value="ESN97974.1"/>
    <property type="molecule type" value="Genomic_DNA"/>
</dbReference>
<protein>
    <submittedName>
        <fullName evidence="1 2">Uncharacterized protein</fullName>
    </submittedName>
</protein>
<dbReference type="GeneID" id="20206350"/>
<dbReference type="EMBL" id="AMQM01006116">
    <property type="status" value="NOT_ANNOTATED_CDS"/>
    <property type="molecule type" value="Genomic_DNA"/>
</dbReference>
<reference evidence="2" key="3">
    <citation type="submission" date="2015-06" db="UniProtKB">
        <authorList>
            <consortium name="EnsemblMetazoa"/>
        </authorList>
    </citation>
    <scope>IDENTIFICATION</scope>
</reference>
<dbReference type="RefSeq" id="XP_009024040.1">
    <property type="nucleotide sequence ID" value="XM_009025792.1"/>
</dbReference>
<keyword evidence="3" id="KW-1185">Reference proteome</keyword>
<dbReference type="InParanoid" id="T1FC01"/>
<accession>T1FC01</accession>
<name>T1FC01_HELRO</name>
<evidence type="ECO:0000313" key="2">
    <source>
        <dbReference type="EnsemblMetazoa" id="HelroP177645"/>
    </source>
</evidence>
<dbReference type="AlphaFoldDB" id="T1FC01"/>
<dbReference type="HOGENOM" id="CLU_1688665_0_0_1"/>
<evidence type="ECO:0000313" key="1">
    <source>
        <dbReference type="EMBL" id="ESN97974.1"/>
    </source>
</evidence>
<reference evidence="1 3" key="2">
    <citation type="journal article" date="2013" name="Nature">
        <title>Insights into bilaterian evolution from three spiralian genomes.</title>
        <authorList>
            <person name="Simakov O."/>
            <person name="Marletaz F."/>
            <person name="Cho S.J."/>
            <person name="Edsinger-Gonzales E."/>
            <person name="Havlak P."/>
            <person name="Hellsten U."/>
            <person name="Kuo D.H."/>
            <person name="Larsson T."/>
            <person name="Lv J."/>
            <person name="Arendt D."/>
            <person name="Savage R."/>
            <person name="Osoegawa K."/>
            <person name="de Jong P."/>
            <person name="Grimwood J."/>
            <person name="Chapman J.A."/>
            <person name="Shapiro H."/>
            <person name="Aerts A."/>
            <person name="Otillar R.P."/>
            <person name="Terry A.Y."/>
            <person name="Boore J.L."/>
            <person name="Grigoriev I.V."/>
            <person name="Lindberg D.R."/>
            <person name="Seaver E.C."/>
            <person name="Weisblat D.A."/>
            <person name="Putnam N.H."/>
            <person name="Rokhsar D.S."/>
        </authorList>
    </citation>
    <scope>NUCLEOTIDE SEQUENCE</scope>
</reference>
<sequence>MQYGECPGGDKITKEILTFFAKNSYENKIIISTLEQLNLYSHNSSNFTYENFFIAVVANHEDEDESNRSINIEDDEEDDHTVTINGHSYNLTQLDDCNAQHFQVYINGVYITYFEVKDDVSSDDELKDFNCILKIKREDDLKKTVTKLLEKALRRQ</sequence>
<dbReference type="KEGG" id="hro:HELRODRAFT_177645"/>
<reference evidence="3" key="1">
    <citation type="submission" date="2012-12" db="EMBL/GenBank/DDBJ databases">
        <authorList>
            <person name="Hellsten U."/>
            <person name="Grimwood J."/>
            <person name="Chapman J.A."/>
            <person name="Shapiro H."/>
            <person name="Aerts A."/>
            <person name="Otillar R.P."/>
            <person name="Terry A.Y."/>
            <person name="Boore J.L."/>
            <person name="Simakov O."/>
            <person name="Marletaz F."/>
            <person name="Cho S.-J."/>
            <person name="Edsinger-Gonzales E."/>
            <person name="Havlak P."/>
            <person name="Kuo D.-H."/>
            <person name="Larsson T."/>
            <person name="Lv J."/>
            <person name="Arendt D."/>
            <person name="Savage R."/>
            <person name="Osoegawa K."/>
            <person name="de Jong P."/>
            <person name="Lindberg D.R."/>
            <person name="Seaver E.C."/>
            <person name="Weisblat D.A."/>
            <person name="Putnam N.H."/>
            <person name="Grigoriev I.V."/>
            <person name="Rokhsar D.S."/>
        </authorList>
    </citation>
    <scope>NUCLEOTIDE SEQUENCE</scope>
</reference>
<evidence type="ECO:0000313" key="3">
    <source>
        <dbReference type="Proteomes" id="UP000015101"/>
    </source>
</evidence>
<dbReference type="Proteomes" id="UP000015101">
    <property type="component" value="Unassembled WGS sequence"/>
</dbReference>
<proteinExistence type="predicted"/>
<dbReference type="EnsemblMetazoa" id="HelroT177645">
    <property type="protein sequence ID" value="HelroP177645"/>
    <property type="gene ID" value="HelroG177645"/>
</dbReference>
<organism evidence="2 3">
    <name type="scientific">Helobdella robusta</name>
    <name type="common">Californian leech</name>
    <dbReference type="NCBI Taxonomy" id="6412"/>
    <lineage>
        <taxon>Eukaryota</taxon>
        <taxon>Metazoa</taxon>
        <taxon>Spiralia</taxon>
        <taxon>Lophotrochozoa</taxon>
        <taxon>Annelida</taxon>
        <taxon>Clitellata</taxon>
        <taxon>Hirudinea</taxon>
        <taxon>Rhynchobdellida</taxon>
        <taxon>Glossiphoniidae</taxon>
        <taxon>Helobdella</taxon>
    </lineage>
</organism>
<dbReference type="CTD" id="20206350"/>
<gene>
    <name evidence="2" type="primary">20206350</name>
    <name evidence="1" type="ORF">HELRODRAFT_177645</name>
</gene>